<accession>A0A3A8NA42</accession>
<gene>
    <name evidence="4" type="ORF">D7X12_31645</name>
</gene>
<dbReference type="NCBIfam" id="TIGR03382">
    <property type="entry name" value="GC_trans_RRR"/>
    <property type="match status" value="1"/>
</dbReference>
<reference evidence="5" key="1">
    <citation type="submission" date="2018-09" db="EMBL/GenBank/DDBJ databases">
        <authorList>
            <person name="Livingstone P.G."/>
            <person name="Whitworth D.E."/>
        </authorList>
    </citation>
    <scope>NUCLEOTIDE SEQUENCE [LARGE SCALE GENOMIC DNA]</scope>
    <source>
        <strain evidence="5">CA040B</strain>
    </source>
</reference>
<dbReference type="NCBIfam" id="NF045638">
    <property type="entry name" value="Mrt_dep_phytase"/>
    <property type="match status" value="1"/>
</dbReference>
<dbReference type="OrthoDB" id="8696437at2"/>
<feature type="compositionally biased region" description="Gly residues" evidence="1">
    <location>
        <begin position="357"/>
        <end position="377"/>
    </location>
</feature>
<dbReference type="AlphaFoldDB" id="A0A3A8NA42"/>
<feature type="domain" description="BPP" evidence="3">
    <location>
        <begin position="18"/>
        <end position="344"/>
    </location>
</feature>
<dbReference type="InterPro" id="IPR017756">
    <property type="entry name" value="TM_Gly-Cys-Arg_CS"/>
</dbReference>
<feature type="signal peptide" evidence="2">
    <location>
        <begin position="1"/>
        <end position="20"/>
    </location>
</feature>
<dbReference type="EMBL" id="RAWG01000275">
    <property type="protein sequence ID" value="RKH36872.1"/>
    <property type="molecule type" value="Genomic_DNA"/>
</dbReference>
<feature type="region of interest" description="Disordered" evidence="1">
    <location>
        <begin position="353"/>
        <end position="400"/>
    </location>
</feature>
<proteinExistence type="predicted"/>
<dbReference type="InterPro" id="IPR024038">
    <property type="entry name" value="MYXO-CTERM"/>
</dbReference>
<dbReference type="NCBIfam" id="TIGR03901">
    <property type="entry name" value="MYXO-CTERM"/>
    <property type="match status" value="1"/>
</dbReference>
<name>A0A3A8NA42_9BACT</name>
<dbReference type="Gene3D" id="2.120.10.30">
    <property type="entry name" value="TolB, C-terminal domain"/>
    <property type="match status" value="1"/>
</dbReference>
<dbReference type="Proteomes" id="UP000273405">
    <property type="component" value="Unassembled WGS sequence"/>
</dbReference>
<comment type="caution">
    <text evidence="4">The sequence shown here is derived from an EMBL/GenBank/DDBJ whole genome shotgun (WGS) entry which is preliminary data.</text>
</comment>
<evidence type="ECO:0000256" key="1">
    <source>
        <dbReference type="SAM" id="MobiDB-lite"/>
    </source>
</evidence>
<evidence type="ECO:0000259" key="3">
    <source>
        <dbReference type="PROSITE" id="PS51662"/>
    </source>
</evidence>
<dbReference type="PROSITE" id="PS51662">
    <property type="entry name" value="BP_PHYTASE"/>
    <property type="match status" value="1"/>
</dbReference>
<feature type="chain" id="PRO_5017318213" evidence="2">
    <location>
        <begin position="21"/>
        <end position="425"/>
    </location>
</feature>
<dbReference type="SUPFAM" id="SSF50956">
    <property type="entry name" value="Thermostable phytase (3-phytase)"/>
    <property type="match status" value="1"/>
</dbReference>
<organism evidence="4 5">
    <name type="scientific">Corallococcus sicarius</name>
    <dbReference type="NCBI Taxonomy" id="2316726"/>
    <lineage>
        <taxon>Bacteria</taxon>
        <taxon>Pseudomonadati</taxon>
        <taxon>Myxococcota</taxon>
        <taxon>Myxococcia</taxon>
        <taxon>Myxococcales</taxon>
        <taxon>Cystobacterineae</taxon>
        <taxon>Myxococcaceae</taxon>
        <taxon>Corallococcus</taxon>
    </lineage>
</organism>
<evidence type="ECO:0000313" key="5">
    <source>
        <dbReference type="Proteomes" id="UP000273405"/>
    </source>
</evidence>
<keyword evidence="2" id="KW-0732">Signal</keyword>
<evidence type="ECO:0000256" key="2">
    <source>
        <dbReference type="SAM" id="SignalP"/>
    </source>
</evidence>
<dbReference type="RefSeq" id="WP_120628975.1">
    <property type="nucleotide sequence ID" value="NZ_RAWG01000275.1"/>
</dbReference>
<keyword evidence="5" id="KW-1185">Reference proteome</keyword>
<sequence>MRIPPIPALTILLMSTAAGAQTTAPVQVPYTSQTRPGARSGAGTVNDVALWVNPANPAASRLITSDQNNGLFLSTLDGTEVQALTEGASSSVDVAYGFPVGGGATQAMVLSANPTLTGLVPYVMDAFPDGGLTRLAPTATPLDVGVTYGTVRLTRGADGTFQAFGGLSAGGVRQFVLTPTDGGITATPVRDLTTGFVTGLVVDQTLGAVYVAQQGQGIYRYGAQADGGTTGQQVVPLGDGGLSSVGRLTLYESSGADGYLVAADPNANTFVVFDRRTLGRVGSFQVVQDGGTDGVELSRSLVAYPGALGAAFPEGLFVAHDGQSSSTQGENLKLASWGNVARAFSPPLAIAQQVDGGTAGDGGTPGDGGTGQDGGGTVIVPDDNPIGGGSGPDDDGGCGCSSASVPASAMLGLLAMALLGRRRRS</sequence>
<dbReference type="Pfam" id="PF02333">
    <property type="entry name" value="Phytase"/>
    <property type="match status" value="1"/>
</dbReference>
<protein>
    <submittedName>
        <fullName evidence="4">Phytase</fullName>
    </submittedName>
</protein>
<dbReference type="InterPro" id="IPR003431">
    <property type="entry name" value="B-propeller_Phytase"/>
</dbReference>
<dbReference type="GO" id="GO:0016158">
    <property type="term" value="F:inositol hexakisphosphate 3-phosphatase activity"/>
    <property type="evidence" value="ECO:0007669"/>
    <property type="project" value="InterPro"/>
</dbReference>
<dbReference type="InterPro" id="IPR011042">
    <property type="entry name" value="6-blade_b-propeller_TolB-like"/>
</dbReference>
<evidence type="ECO:0000313" key="4">
    <source>
        <dbReference type="EMBL" id="RKH36872.1"/>
    </source>
</evidence>